<evidence type="ECO:0000313" key="1">
    <source>
        <dbReference type="EMBL" id="EIW74595.1"/>
    </source>
</evidence>
<reference evidence="2" key="1">
    <citation type="journal article" date="2012" name="Science">
        <title>The Paleozoic origin of enzymatic lignin decomposition reconstructed from 31 fungal genomes.</title>
        <authorList>
            <person name="Floudas D."/>
            <person name="Binder M."/>
            <person name="Riley R."/>
            <person name="Barry K."/>
            <person name="Blanchette R.A."/>
            <person name="Henrissat B."/>
            <person name="Martinez A.T."/>
            <person name="Otillar R."/>
            <person name="Spatafora J.W."/>
            <person name="Yadav J.S."/>
            <person name="Aerts A."/>
            <person name="Benoit I."/>
            <person name="Boyd A."/>
            <person name="Carlson A."/>
            <person name="Copeland A."/>
            <person name="Coutinho P.M."/>
            <person name="de Vries R.P."/>
            <person name="Ferreira P."/>
            <person name="Findley K."/>
            <person name="Foster B."/>
            <person name="Gaskell J."/>
            <person name="Glotzer D."/>
            <person name="Gorecki P."/>
            <person name="Heitman J."/>
            <person name="Hesse C."/>
            <person name="Hori C."/>
            <person name="Igarashi K."/>
            <person name="Jurgens J.A."/>
            <person name="Kallen N."/>
            <person name="Kersten P."/>
            <person name="Kohler A."/>
            <person name="Kuees U."/>
            <person name="Kumar T.K.A."/>
            <person name="Kuo A."/>
            <person name="LaButti K."/>
            <person name="Larrondo L.F."/>
            <person name="Lindquist E."/>
            <person name="Ling A."/>
            <person name="Lombard V."/>
            <person name="Lucas S."/>
            <person name="Lundell T."/>
            <person name="Martin R."/>
            <person name="McLaughlin D.J."/>
            <person name="Morgenstern I."/>
            <person name="Morin E."/>
            <person name="Murat C."/>
            <person name="Nagy L.G."/>
            <person name="Nolan M."/>
            <person name="Ohm R.A."/>
            <person name="Patyshakuliyeva A."/>
            <person name="Rokas A."/>
            <person name="Ruiz-Duenas F.J."/>
            <person name="Sabat G."/>
            <person name="Salamov A."/>
            <person name="Samejima M."/>
            <person name="Schmutz J."/>
            <person name="Slot J.C."/>
            <person name="St John F."/>
            <person name="Stenlid J."/>
            <person name="Sun H."/>
            <person name="Sun S."/>
            <person name="Syed K."/>
            <person name="Tsang A."/>
            <person name="Wiebenga A."/>
            <person name="Young D."/>
            <person name="Pisabarro A."/>
            <person name="Eastwood D.C."/>
            <person name="Martin F."/>
            <person name="Cullen D."/>
            <person name="Grigoriev I.V."/>
            <person name="Hibbett D.S."/>
        </authorList>
    </citation>
    <scope>NUCLEOTIDE SEQUENCE [LARGE SCALE GENOMIC DNA]</scope>
    <source>
        <strain evidence="2">RWD-64-598 SS2</strain>
    </source>
</reference>
<dbReference type="EMBL" id="JH711591">
    <property type="protein sequence ID" value="EIW74595.1"/>
    <property type="molecule type" value="Genomic_DNA"/>
</dbReference>
<accession>R7SFE4</accession>
<organism evidence="1 2">
    <name type="scientific">Coniophora puteana (strain RWD-64-598)</name>
    <name type="common">Brown rot fungus</name>
    <dbReference type="NCBI Taxonomy" id="741705"/>
    <lineage>
        <taxon>Eukaryota</taxon>
        <taxon>Fungi</taxon>
        <taxon>Dikarya</taxon>
        <taxon>Basidiomycota</taxon>
        <taxon>Agaricomycotina</taxon>
        <taxon>Agaricomycetes</taxon>
        <taxon>Agaricomycetidae</taxon>
        <taxon>Boletales</taxon>
        <taxon>Coniophorineae</taxon>
        <taxon>Coniophoraceae</taxon>
        <taxon>Coniophora</taxon>
    </lineage>
</organism>
<dbReference type="RefSeq" id="XP_007775201.1">
    <property type="nucleotide sequence ID" value="XM_007777011.1"/>
</dbReference>
<evidence type="ECO:0000313" key="2">
    <source>
        <dbReference type="Proteomes" id="UP000053558"/>
    </source>
</evidence>
<dbReference type="Proteomes" id="UP000053558">
    <property type="component" value="Unassembled WGS sequence"/>
</dbReference>
<keyword evidence="2" id="KW-1185">Reference proteome</keyword>
<dbReference type="GeneID" id="19204203"/>
<proteinExistence type="predicted"/>
<dbReference type="AlphaFoldDB" id="R7SFE4"/>
<gene>
    <name evidence="1" type="ORF">CONPUDRAFT_159880</name>
</gene>
<protein>
    <submittedName>
        <fullName evidence="1">Uncharacterized protein</fullName>
    </submittedName>
</protein>
<sequence>MINLEDFIHAQSIPCFCGKDPADDSIYCSDKCALKDSDNTLSGKRSHYNACVGRAAVTNLESLIHDLGEPCFCGRVPAQDSIYCSEECAIQDSYSSLSGVFSHYHACIKLVRKRGKVAVGRRYDGAAADSASATYQDYKSKGPRFQIPRCTTSLSPKQLLTHAIVRKRVVPTAS</sequence>
<dbReference type="KEGG" id="cput:CONPUDRAFT_159880"/>
<name>R7SFE4_CONPW</name>
<dbReference type="OrthoDB" id="3270792at2759"/>